<dbReference type="Gene3D" id="1.50.10.10">
    <property type="match status" value="1"/>
</dbReference>
<dbReference type="PANTHER" id="PTHR36845:SF1">
    <property type="entry name" value="HYDROLASE, PUTATIVE (AFU_ORTHOLOGUE AFUA_7G05090)-RELATED"/>
    <property type="match status" value="1"/>
</dbReference>
<keyword evidence="3" id="KW-0326">Glycosidase</keyword>
<keyword evidence="1 3" id="KW-0378">Hydrolase</keyword>
<comment type="caution">
    <text evidence="3">The sequence shown here is derived from an EMBL/GenBank/DDBJ whole genome shotgun (WGS) entry which is preliminary data.</text>
</comment>
<dbReference type="EMBL" id="JAVDSB010000010">
    <property type="protein sequence ID" value="MDR6553427.1"/>
    <property type="molecule type" value="Genomic_DNA"/>
</dbReference>
<dbReference type="EC" id="3.2.1.180" evidence="3"/>
<name>A0ABU1P2H5_9BACL</name>
<dbReference type="PANTHER" id="PTHR36845">
    <property type="entry name" value="HYDROLASE, PUTATIVE (AFU_ORTHOLOGUE AFUA_7G05090)-RELATED"/>
    <property type="match status" value="1"/>
</dbReference>
<protein>
    <submittedName>
        <fullName evidence="3">Unsaturated chondroitin disaccharide hydrolase</fullName>
        <ecNumber evidence="3">3.2.1.180</ecNumber>
    </submittedName>
</protein>
<comment type="similarity">
    <text evidence="2">Belongs to the glycosyl hydrolase 88 family.</text>
</comment>
<dbReference type="GO" id="GO:0102212">
    <property type="term" value="F:unsaturated chondroitin disaccharide hydrolase activity"/>
    <property type="evidence" value="ECO:0007669"/>
    <property type="project" value="UniProtKB-EC"/>
</dbReference>
<sequence length="394" mass="44609">MKQVYDEGIKERARYTQSEIDTGYIDQAIAYVIKQIDRKLEAFTEVFPGPTTENLVYMPGPNVGWTTSFWTGMLWLAYEVTGDAKYRACAEIHVNSFIERIQQRSDIETHDLGFLYTLSCVAAYRLTGSDAAKQGALEAADRLMDRYWEQAGIIQAWGNLQDPKQQGRIIIDCTNNLPLLYWASEVTGDPRYAEAAVKHVEQTARHIVREDASTYHTFYFDVATGQPRFGRTSGGYSDESCWARGQAWGIAGLPLTYSYQHDEQYLHLSKKLANYFLNRLPVDRVPYWDLSLNGAGVPRDSSAAAIAATGILEMSRHLPLSDPDKRAYEGAAIAIVRSLTDSYTAAQEPSCTGVLLHAVYSVPQNMGVDECNLWGDYYYFEALVRLRHDWCMYW</sequence>
<proteinExistence type="inferred from homology"/>
<dbReference type="InterPro" id="IPR008928">
    <property type="entry name" value="6-hairpin_glycosidase_sf"/>
</dbReference>
<evidence type="ECO:0000313" key="3">
    <source>
        <dbReference type="EMBL" id="MDR6553427.1"/>
    </source>
</evidence>
<dbReference type="InterPro" id="IPR052369">
    <property type="entry name" value="UG_Glycosaminoglycan_Hydrolase"/>
</dbReference>
<evidence type="ECO:0000256" key="1">
    <source>
        <dbReference type="ARBA" id="ARBA00022801"/>
    </source>
</evidence>
<reference evidence="3 4" key="1">
    <citation type="submission" date="2023-07" db="EMBL/GenBank/DDBJ databases">
        <title>Sorghum-associated microbial communities from plants grown in Nebraska, USA.</title>
        <authorList>
            <person name="Schachtman D."/>
        </authorList>
    </citation>
    <scope>NUCLEOTIDE SEQUENCE [LARGE SCALE GENOMIC DNA]</scope>
    <source>
        <strain evidence="3 4">CC258</strain>
    </source>
</reference>
<dbReference type="RefSeq" id="WP_310500898.1">
    <property type="nucleotide sequence ID" value="NZ_JAVDSB010000010.1"/>
</dbReference>
<dbReference type="InterPro" id="IPR012341">
    <property type="entry name" value="6hp_glycosidase-like_sf"/>
</dbReference>
<dbReference type="InterPro" id="IPR010905">
    <property type="entry name" value="Glyco_hydro_88"/>
</dbReference>
<dbReference type="SUPFAM" id="SSF48208">
    <property type="entry name" value="Six-hairpin glycosidases"/>
    <property type="match status" value="1"/>
</dbReference>
<evidence type="ECO:0000256" key="2">
    <source>
        <dbReference type="ARBA" id="ARBA00038358"/>
    </source>
</evidence>
<gene>
    <name evidence="3" type="ORF">J2736_004634</name>
</gene>
<accession>A0ABU1P2H5</accession>
<evidence type="ECO:0000313" key="4">
    <source>
        <dbReference type="Proteomes" id="UP001267290"/>
    </source>
</evidence>
<dbReference type="Proteomes" id="UP001267290">
    <property type="component" value="Unassembled WGS sequence"/>
</dbReference>
<dbReference type="Pfam" id="PF07470">
    <property type="entry name" value="Glyco_hydro_88"/>
    <property type="match status" value="1"/>
</dbReference>
<organism evidence="3 4">
    <name type="scientific">Paenibacillus qinlingensis</name>
    <dbReference type="NCBI Taxonomy" id="1837343"/>
    <lineage>
        <taxon>Bacteria</taxon>
        <taxon>Bacillati</taxon>
        <taxon>Bacillota</taxon>
        <taxon>Bacilli</taxon>
        <taxon>Bacillales</taxon>
        <taxon>Paenibacillaceae</taxon>
        <taxon>Paenibacillus</taxon>
    </lineage>
</organism>
<keyword evidence="4" id="KW-1185">Reference proteome</keyword>